<dbReference type="Proteomes" id="UP000481360">
    <property type="component" value="Unassembled WGS sequence"/>
</dbReference>
<protein>
    <submittedName>
        <fullName evidence="4">Glycosyltransferase family 4 protein</fullName>
    </submittedName>
</protein>
<dbReference type="Gene3D" id="3.40.50.2000">
    <property type="entry name" value="Glycogen Phosphorylase B"/>
    <property type="match status" value="4"/>
</dbReference>
<dbReference type="EMBL" id="JAAMPJ010000001">
    <property type="protein sequence ID" value="NGY58058.1"/>
    <property type="molecule type" value="Genomic_DNA"/>
</dbReference>
<evidence type="ECO:0000256" key="1">
    <source>
        <dbReference type="ARBA" id="ARBA00022676"/>
    </source>
</evidence>
<proteinExistence type="predicted"/>
<gene>
    <name evidence="4" type="ORF">G7043_03825</name>
</gene>
<dbReference type="InterPro" id="IPR028098">
    <property type="entry name" value="Glyco_trans_4-like_N"/>
</dbReference>
<dbReference type="PANTHER" id="PTHR12526:SF510">
    <property type="entry name" value="D-INOSITOL 3-PHOSPHATE GLYCOSYLTRANSFERASE"/>
    <property type="match status" value="1"/>
</dbReference>
<organism evidence="4 5">
    <name type="scientific">Lentzea alba</name>
    <dbReference type="NCBI Taxonomy" id="2714351"/>
    <lineage>
        <taxon>Bacteria</taxon>
        <taxon>Bacillati</taxon>
        <taxon>Actinomycetota</taxon>
        <taxon>Actinomycetes</taxon>
        <taxon>Pseudonocardiales</taxon>
        <taxon>Pseudonocardiaceae</taxon>
        <taxon>Lentzea</taxon>
    </lineage>
</organism>
<dbReference type="Pfam" id="PF13439">
    <property type="entry name" value="Glyco_transf_4"/>
    <property type="match status" value="1"/>
</dbReference>
<evidence type="ECO:0000256" key="2">
    <source>
        <dbReference type="ARBA" id="ARBA00022679"/>
    </source>
</evidence>
<keyword evidence="2 4" id="KW-0808">Transferase</keyword>
<name>A0A7C9VSE5_9PSEU</name>
<dbReference type="SUPFAM" id="SSF53756">
    <property type="entry name" value="UDP-Glycosyltransferase/glycogen phosphorylase"/>
    <property type="match status" value="2"/>
</dbReference>
<dbReference type="CDD" id="cd03801">
    <property type="entry name" value="GT4_PimA-like"/>
    <property type="match status" value="2"/>
</dbReference>
<evidence type="ECO:0000313" key="5">
    <source>
        <dbReference type="Proteomes" id="UP000481360"/>
    </source>
</evidence>
<evidence type="ECO:0000259" key="3">
    <source>
        <dbReference type="Pfam" id="PF13439"/>
    </source>
</evidence>
<dbReference type="AlphaFoldDB" id="A0A7C9VSE5"/>
<keyword evidence="1" id="KW-0328">Glycosyltransferase</keyword>
<dbReference type="GO" id="GO:0016757">
    <property type="term" value="F:glycosyltransferase activity"/>
    <property type="evidence" value="ECO:0007669"/>
    <property type="project" value="UniProtKB-KW"/>
</dbReference>
<accession>A0A7C9VSE5</accession>
<reference evidence="4 5" key="1">
    <citation type="submission" date="2020-03" db="EMBL/GenBank/DDBJ databases">
        <title>Isolation and identification of active actinomycetes.</title>
        <authorList>
            <person name="Sun X."/>
        </authorList>
    </citation>
    <scope>NUCLEOTIDE SEQUENCE [LARGE SCALE GENOMIC DNA]</scope>
    <source>
        <strain evidence="4 5">NEAU-D13</strain>
    </source>
</reference>
<sequence>MTTKEDAPDRRLRVVLVLKTNRGCMWTTPHVDALLARGHEVVAVLPPGGGRLRRELIDRGVSVVDSPFDFRFRLSIHTLASLLKLRDVLRRLDPDVLHYHLLASALAVRLTGLATRAARVHMVPGPLYLESRLIRLLERITARLDTVTICGSRFTARRYRELGRPPARTPVVPYGVDTRLFRPPSPAERVEARARAGASGAFVVIMVALVYAPKRFIHKGRGVKGHDVLLKAWQRFHADHPDSHLLLVGGGFDEAGAEYHRELAARFRIAEDPSVTWLDSVDDVRPHYAAADLSVSPSLSDNHGAALEAGSMGVPSVVSDAGALPEAVDRDACWIVPKDDPAALAAALSEAYAEHQAGRLTERSDAVRDRIVRFFDSSRAAAVVADVVEDAADFPVARAPGDRLISLFTEMRFGCGTAAPGGFTRYLDLGDRLCLVARTTEPDAGEGEALRPLPDYRGPAGLLRALPRLVPAIARAVARAEVIVLQQPGAIGFVAAVVCRVLRRKYSVEVIGDAFDVLAAGTFGPMGRVVANAAARLTGWVVGGASAVLYVTNFVLQRRYPATPGRFTIALSNVRMPEGMLLDKPRKWQPGPFCVIAVGTHEQLYKGHDVLLRALHRLVESRFDVHAVLVGGGRRHDELVAVAESLGIADRVSFIGPVHDRRLMTVLLDSADLFAMPSRAEGLPRALIEAMARSLPAVGTSVGGIPELLERDCLVDADDDGALARVIGRLLTDPREWEQQARRNLELARTYEKTLLDERFSVWLSHIPAALPDRRIT</sequence>
<comment type="caution">
    <text evidence="4">The sequence shown here is derived from an EMBL/GenBank/DDBJ whole genome shotgun (WGS) entry which is preliminary data.</text>
</comment>
<feature type="domain" description="Glycosyltransferase subfamily 4-like N-terminal" evidence="3">
    <location>
        <begin position="32"/>
        <end position="179"/>
    </location>
</feature>
<dbReference type="PANTHER" id="PTHR12526">
    <property type="entry name" value="GLYCOSYLTRANSFERASE"/>
    <property type="match status" value="1"/>
</dbReference>
<evidence type="ECO:0000313" key="4">
    <source>
        <dbReference type="EMBL" id="NGY58058.1"/>
    </source>
</evidence>
<keyword evidence="5" id="KW-1185">Reference proteome</keyword>
<dbReference type="Pfam" id="PF13692">
    <property type="entry name" value="Glyco_trans_1_4"/>
    <property type="match status" value="2"/>
</dbReference>
<dbReference type="RefSeq" id="WP_166043875.1">
    <property type="nucleotide sequence ID" value="NZ_JAAMPJ010000001.1"/>
</dbReference>